<protein>
    <recommendedName>
        <fullName evidence="1">non-specific serine/threonine protein kinase</fullName>
        <ecNumber evidence="1">2.7.11.1</ecNumber>
    </recommendedName>
</protein>
<keyword evidence="2" id="KW-0723">Serine/threonine-protein kinase</keyword>
<dbReference type="InterPro" id="IPR000719">
    <property type="entry name" value="Prot_kinase_dom"/>
</dbReference>
<evidence type="ECO:0000256" key="7">
    <source>
        <dbReference type="ARBA" id="ARBA00047899"/>
    </source>
</evidence>
<dbReference type="InterPro" id="IPR051334">
    <property type="entry name" value="SRPK"/>
</dbReference>
<dbReference type="Proteomes" id="UP000738349">
    <property type="component" value="Unassembled WGS sequence"/>
</dbReference>
<dbReference type="PANTHER" id="PTHR47634:SF9">
    <property type="entry name" value="PROTEIN KINASE DOMAIN-CONTAINING PROTEIN-RELATED"/>
    <property type="match status" value="1"/>
</dbReference>
<organism evidence="11 12">
    <name type="scientific">Dactylonectria macrodidyma</name>
    <dbReference type="NCBI Taxonomy" id="307937"/>
    <lineage>
        <taxon>Eukaryota</taxon>
        <taxon>Fungi</taxon>
        <taxon>Dikarya</taxon>
        <taxon>Ascomycota</taxon>
        <taxon>Pezizomycotina</taxon>
        <taxon>Sordariomycetes</taxon>
        <taxon>Hypocreomycetidae</taxon>
        <taxon>Hypocreales</taxon>
        <taxon>Nectriaceae</taxon>
        <taxon>Dactylonectria</taxon>
    </lineage>
</organism>
<feature type="domain" description="Protein kinase" evidence="10">
    <location>
        <begin position="47"/>
        <end position="422"/>
    </location>
</feature>
<dbReference type="Gene3D" id="1.10.510.10">
    <property type="entry name" value="Transferase(Phosphotransferase) domain 1"/>
    <property type="match status" value="1"/>
</dbReference>
<reference evidence="11" key="1">
    <citation type="journal article" date="2021" name="Nat. Commun.">
        <title>Genetic determinants of endophytism in the Arabidopsis root mycobiome.</title>
        <authorList>
            <person name="Mesny F."/>
            <person name="Miyauchi S."/>
            <person name="Thiergart T."/>
            <person name="Pickel B."/>
            <person name="Atanasova L."/>
            <person name="Karlsson M."/>
            <person name="Huettel B."/>
            <person name="Barry K.W."/>
            <person name="Haridas S."/>
            <person name="Chen C."/>
            <person name="Bauer D."/>
            <person name="Andreopoulos W."/>
            <person name="Pangilinan J."/>
            <person name="LaButti K."/>
            <person name="Riley R."/>
            <person name="Lipzen A."/>
            <person name="Clum A."/>
            <person name="Drula E."/>
            <person name="Henrissat B."/>
            <person name="Kohler A."/>
            <person name="Grigoriev I.V."/>
            <person name="Martin F.M."/>
            <person name="Hacquard S."/>
        </authorList>
    </citation>
    <scope>NUCLEOTIDE SEQUENCE</scope>
    <source>
        <strain evidence="11">MPI-CAGE-AT-0147</strain>
    </source>
</reference>
<dbReference type="GO" id="GO:0005524">
    <property type="term" value="F:ATP binding"/>
    <property type="evidence" value="ECO:0007669"/>
    <property type="project" value="UniProtKB-KW"/>
</dbReference>
<proteinExistence type="predicted"/>
<evidence type="ECO:0000256" key="8">
    <source>
        <dbReference type="ARBA" id="ARBA00048679"/>
    </source>
</evidence>
<keyword evidence="12" id="KW-1185">Reference proteome</keyword>
<dbReference type="PANTHER" id="PTHR47634">
    <property type="entry name" value="PROTEIN KINASE DOMAIN-CONTAINING PROTEIN-RELATED"/>
    <property type="match status" value="1"/>
</dbReference>
<dbReference type="Gene3D" id="3.30.200.20">
    <property type="entry name" value="Phosphorylase Kinase, domain 1"/>
    <property type="match status" value="1"/>
</dbReference>
<evidence type="ECO:0000259" key="10">
    <source>
        <dbReference type="PROSITE" id="PS50011"/>
    </source>
</evidence>
<feature type="compositionally biased region" description="Basic and acidic residues" evidence="9">
    <location>
        <begin position="335"/>
        <end position="345"/>
    </location>
</feature>
<dbReference type="SUPFAM" id="SSF56112">
    <property type="entry name" value="Protein kinase-like (PK-like)"/>
    <property type="match status" value="1"/>
</dbReference>
<evidence type="ECO:0000256" key="9">
    <source>
        <dbReference type="SAM" id="MobiDB-lite"/>
    </source>
</evidence>
<evidence type="ECO:0000313" key="11">
    <source>
        <dbReference type="EMBL" id="KAH7140888.1"/>
    </source>
</evidence>
<dbReference type="OrthoDB" id="5979581at2759"/>
<keyword evidence="3" id="KW-0808">Transferase</keyword>
<evidence type="ECO:0000256" key="3">
    <source>
        <dbReference type="ARBA" id="ARBA00022679"/>
    </source>
</evidence>
<dbReference type="InterPro" id="IPR011009">
    <property type="entry name" value="Kinase-like_dom_sf"/>
</dbReference>
<feature type="region of interest" description="Disordered" evidence="9">
    <location>
        <begin position="335"/>
        <end position="354"/>
    </location>
</feature>
<comment type="catalytic activity">
    <reaction evidence="8">
        <text>L-seryl-[protein] + ATP = O-phospho-L-seryl-[protein] + ADP + H(+)</text>
        <dbReference type="Rhea" id="RHEA:17989"/>
        <dbReference type="Rhea" id="RHEA-COMP:9863"/>
        <dbReference type="Rhea" id="RHEA-COMP:11604"/>
        <dbReference type="ChEBI" id="CHEBI:15378"/>
        <dbReference type="ChEBI" id="CHEBI:29999"/>
        <dbReference type="ChEBI" id="CHEBI:30616"/>
        <dbReference type="ChEBI" id="CHEBI:83421"/>
        <dbReference type="ChEBI" id="CHEBI:456216"/>
        <dbReference type="EC" id="2.7.11.1"/>
    </reaction>
</comment>
<dbReference type="AlphaFoldDB" id="A0A9P9ENX6"/>
<sequence length="434" mass="49950">MAQQQQRVLPNLYRDAQRILPHEELDRYTPGGFHPVNLGDTFQGGRYTIRHKLGYGGFSTVWLAHDQDIKQWVSIKVKSAVASTEELDQDPEISILKQLEERYTESSQKKPRSCVQLLDYFHHVGPNGTHNCLVTELLGPPLCAVLECYEYREETLRPDTVLRASIQLLDALTSLNQTGFAHGDISNANVAFTCKNVTECEEDLFYAIGDPVTADYTNTEIPWSPELPKHLVQVTLWPDWCEASNEDFRLLDLGEAFPVGDTVTGIAQPRNVRSPETFFIGSFNYQHDLWRAGCVIYSLHYQKRPFVAYWREDPFFVRMLIMKLGPLPEEWQSKWEEMQSQHPEDSDQPPLEPITQTFEPRRKAILSSCEEDDGEYEKDDYTEHDYAALGSLIGVILGLLQYQPDKRLSANEAASYIRSVWTDYRREHEIESPR</sequence>
<dbReference type="PROSITE" id="PS50011">
    <property type="entry name" value="PROTEIN_KINASE_DOM"/>
    <property type="match status" value="1"/>
</dbReference>
<dbReference type="EMBL" id="JAGMUV010000011">
    <property type="protein sequence ID" value="KAH7140888.1"/>
    <property type="molecule type" value="Genomic_DNA"/>
</dbReference>
<keyword evidence="6" id="KW-0067">ATP-binding</keyword>
<evidence type="ECO:0000313" key="12">
    <source>
        <dbReference type="Proteomes" id="UP000738349"/>
    </source>
</evidence>
<evidence type="ECO:0000256" key="2">
    <source>
        <dbReference type="ARBA" id="ARBA00022527"/>
    </source>
</evidence>
<gene>
    <name evidence="11" type="ORF">EDB81DRAFT_692403</name>
</gene>
<evidence type="ECO:0000256" key="5">
    <source>
        <dbReference type="ARBA" id="ARBA00022777"/>
    </source>
</evidence>
<dbReference type="GO" id="GO:0004674">
    <property type="term" value="F:protein serine/threonine kinase activity"/>
    <property type="evidence" value="ECO:0007669"/>
    <property type="project" value="UniProtKB-KW"/>
</dbReference>
<evidence type="ECO:0000256" key="1">
    <source>
        <dbReference type="ARBA" id="ARBA00012513"/>
    </source>
</evidence>
<dbReference type="SMART" id="SM00220">
    <property type="entry name" value="S_TKc"/>
    <property type="match status" value="1"/>
</dbReference>
<keyword evidence="4" id="KW-0547">Nucleotide-binding</keyword>
<dbReference type="EC" id="2.7.11.1" evidence="1"/>
<accession>A0A9P9ENX6</accession>
<comment type="catalytic activity">
    <reaction evidence="7">
        <text>L-threonyl-[protein] + ATP = O-phospho-L-threonyl-[protein] + ADP + H(+)</text>
        <dbReference type="Rhea" id="RHEA:46608"/>
        <dbReference type="Rhea" id="RHEA-COMP:11060"/>
        <dbReference type="Rhea" id="RHEA-COMP:11605"/>
        <dbReference type="ChEBI" id="CHEBI:15378"/>
        <dbReference type="ChEBI" id="CHEBI:30013"/>
        <dbReference type="ChEBI" id="CHEBI:30616"/>
        <dbReference type="ChEBI" id="CHEBI:61977"/>
        <dbReference type="ChEBI" id="CHEBI:456216"/>
        <dbReference type="EC" id="2.7.11.1"/>
    </reaction>
</comment>
<dbReference type="GO" id="GO:0000245">
    <property type="term" value="P:spliceosomal complex assembly"/>
    <property type="evidence" value="ECO:0007669"/>
    <property type="project" value="TreeGrafter"/>
</dbReference>
<evidence type="ECO:0000256" key="6">
    <source>
        <dbReference type="ARBA" id="ARBA00022840"/>
    </source>
</evidence>
<evidence type="ECO:0000256" key="4">
    <source>
        <dbReference type="ARBA" id="ARBA00022741"/>
    </source>
</evidence>
<comment type="caution">
    <text evidence="11">The sequence shown here is derived from an EMBL/GenBank/DDBJ whole genome shotgun (WGS) entry which is preliminary data.</text>
</comment>
<dbReference type="GO" id="GO:0050684">
    <property type="term" value="P:regulation of mRNA processing"/>
    <property type="evidence" value="ECO:0007669"/>
    <property type="project" value="TreeGrafter"/>
</dbReference>
<keyword evidence="5 11" id="KW-0418">Kinase</keyword>
<name>A0A9P9ENX6_9HYPO</name>